<feature type="domain" description="Peptidase C1A papain C-terminal" evidence="1">
    <location>
        <begin position="41"/>
        <end position="248"/>
    </location>
</feature>
<gene>
    <name evidence="2" type="ORF">E7101_10060</name>
</gene>
<evidence type="ECO:0000313" key="2">
    <source>
        <dbReference type="EMBL" id="MBE6271281.1"/>
    </source>
</evidence>
<organism evidence="2 3">
    <name type="scientific">Xylanibacter ruminicola</name>
    <name type="common">Prevotella ruminicola</name>
    <dbReference type="NCBI Taxonomy" id="839"/>
    <lineage>
        <taxon>Bacteria</taxon>
        <taxon>Pseudomonadati</taxon>
        <taxon>Bacteroidota</taxon>
        <taxon>Bacteroidia</taxon>
        <taxon>Bacteroidales</taxon>
        <taxon>Prevotellaceae</taxon>
        <taxon>Xylanibacter</taxon>
    </lineage>
</organism>
<comment type="caution">
    <text evidence="2">The sequence shown here is derived from an EMBL/GenBank/DDBJ whole genome shotgun (WGS) entry which is preliminary data.</text>
</comment>
<dbReference type="EMBL" id="SUYC01000010">
    <property type="protein sequence ID" value="MBE6271281.1"/>
    <property type="molecule type" value="Genomic_DNA"/>
</dbReference>
<dbReference type="GO" id="GO:0008234">
    <property type="term" value="F:cysteine-type peptidase activity"/>
    <property type="evidence" value="ECO:0007669"/>
    <property type="project" value="InterPro"/>
</dbReference>
<dbReference type="Gene3D" id="3.90.70.10">
    <property type="entry name" value="Cysteine proteinases"/>
    <property type="match status" value="2"/>
</dbReference>
<dbReference type="InterPro" id="IPR000668">
    <property type="entry name" value="Peptidase_C1A_C"/>
</dbReference>
<dbReference type="InterPro" id="IPR038765">
    <property type="entry name" value="Papain-like_cys_pep_sf"/>
</dbReference>
<accession>A0A9D5P1L9</accession>
<dbReference type="Proteomes" id="UP000806522">
    <property type="component" value="Unassembled WGS sequence"/>
</dbReference>
<evidence type="ECO:0000259" key="1">
    <source>
        <dbReference type="Pfam" id="PF00112"/>
    </source>
</evidence>
<dbReference type="SUPFAM" id="SSF54001">
    <property type="entry name" value="Cysteine proteinases"/>
    <property type="match status" value="1"/>
</dbReference>
<protein>
    <recommendedName>
        <fullName evidence="1">Peptidase C1A papain C-terminal domain-containing protein</fullName>
    </recommendedName>
</protein>
<proteinExistence type="predicted"/>
<dbReference type="Pfam" id="PF00112">
    <property type="entry name" value="Peptidase_C1"/>
    <property type="match status" value="1"/>
</dbReference>
<dbReference type="PROSITE" id="PS51257">
    <property type="entry name" value="PROKAR_LIPOPROTEIN"/>
    <property type="match status" value="1"/>
</dbReference>
<dbReference type="CDD" id="cd02619">
    <property type="entry name" value="Peptidase_C1"/>
    <property type="match status" value="1"/>
</dbReference>
<evidence type="ECO:0000313" key="3">
    <source>
        <dbReference type="Proteomes" id="UP000806522"/>
    </source>
</evidence>
<dbReference type="AlphaFoldDB" id="A0A9D5P1L9"/>
<reference evidence="2" key="1">
    <citation type="submission" date="2019-04" db="EMBL/GenBank/DDBJ databases">
        <title>Evolution of Biomass-Degrading Anaerobic Consortia Revealed by Metagenomics.</title>
        <authorList>
            <person name="Peng X."/>
        </authorList>
    </citation>
    <scope>NUCLEOTIDE SEQUENCE</scope>
    <source>
        <strain evidence="2">SIG140</strain>
    </source>
</reference>
<dbReference type="GO" id="GO:0006508">
    <property type="term" value="P:proteolysis"/>
    <property type="evidence" value="ECO:0007669"/>
    <property type="project" value="InterPro"/>
</dbReference>
<sequence length="263" mass="30155">MKLKTTIASTVILVTLMGSCTHQQSAYTPEGKHFTNELLNRMTPVKDQGDSQTCWIYAMLAAIETEHLAWGDSVNLSPYYIEKMIEQEQACPTTKRGEPTTLISMIEKYGICGYDAMRKITTPVPKWVFMLGAQYTPQEFARSVCKPGEYIALMSNSRLPYFQEAELDMPDNWTHERYLNIPMDSLLVKTERAVRNHHGVCWEDESHAMAIVGLAHDEDGERYFIMKNSWGDQGPHNGLEYYPFSRFNQETVAVEMTREAYEP</sequence>
<name>A0A9D5P1L9_XYLRU</name>